<evidence type="ECO:0000256" key="2">
    <source>
        <dbReference type="ARBA" id="ARBA00005369"/>
    </source>
</evidence>
<evidence type="ECO:0000256" key="6">
    <source>
        <dbReference type="ARBA" id="ARBA00022691"/>
    </source>
</evidence>
<evidence type="ECO:0000256" key="3">
    <source>
        <dbReference type="ARBA" id="ARBA00022490"/>
    </source>
</evidence>
<keyword evidence="9" id="KW-1185">Reference proteome</keyword>
<dbReference type="RefSeq" id="WP_131445556.1">
    <property type="nucleotide sequence ID" value="NZ_SJZI01000001.1"/>
</dbReference>
<comment type="function">
    <text evidence="7">Catalyzes the methyl esterification of L-isoaspartyl residues in peptides and proteins that result from spontaneous decomposition of normal L-aspartyl and L-asparaginyl residues. It plays a role in the repair and/or degradation of damaged proteins.</text>
</comment>
<reference evidence="8 9" key="1">
    <citation type="submission" date="2019-03" db="EMBL/GenBank/DDBJ databases">
        <authorList>
            <person name="Kim M.K.M."/>
        </authorList>
    </citation>
    <scope>NUCLEOTIDE SEQUENCE [LARGE SCALE GENOMIC DNA]</scope>
    <source>
        <strain evidence="8 9">17J68-12</strain>
    </source>
</reference>
<proteinExistence type="inferred from homology"/>
<dbReference type="CDD" id="cd02440">
    <property type="entry name" value="AdoMet_MTases"/>
    <property type="match status" value="1"/>
</dbReference>
<keyword evidence="3 7" id="KW-0963">Cytoplasm</keyword>
<evidence type="ECO:0000256" key="4">
    <source>
        <dbReference type="ARBA" id="ARBA00022603"/>
    </source>
</evidence>
<evidence type="ECO:0000313" key="9">
    <source>
        <dbReference type="Proteomes" id="UP000295334"/>
    </source>
</evidence>
<dbReference type="GO" id="GO:0005737">
    <property type="term" value="C:cytoplasm"/>
    <property type="evidence" value="ECO:0007669"/>
    <property type="project" value="UniProtKB-SubCell"/>
</dbReference>
<dbReference type="Gene3D" id="3.40.50.150">
    <property type="entry name" value="Vaccinia Virus protein VP39"/>
    <property type="match status" value="1"/>
</dbReference>
<dbReference type="AlphaFoldDB" id="A0A4V2NX25"/>
<dbReference type="PANTHER" id="PTHR11579">
    <property type="entry name" value="PROTEIN-L-ISOASPARTATE O-METHYLTRANSFERASE"/>
    <property type="match status" value="1"/>
</dbReference>
<evidence type="ECO:0000256" key="7">
    <source>
        <dbReference type="HAMAP-Rule" id="MF_00090"/>
    </source>
</evidence>
<keyword evidence="6 7" id="KW-0949">S-adenosyl-L-methionine</keyword>
<dbReference type="NCBIfam" id="TIGR00080">
    <property type="entry name" value="pimt"/>
    <property type="match status" value="1"/>
</dbReference>
<protein>
    <recommendedName>
        <fullName evidence="7">Protein-L-isoaspartate O-methyltransferase</fullName>
        <ecNumber evidence="7">2.1.1.77</ecNumber>
    </recommendedName>
    <alternativeName>
        <fullName evidence="7">L-isoaspartyl protein carboxyl methyltransferase</fullName>
    </alternativeName>
    <alternativeName>
        <fullName evidence="7">Protein L-isoaspartyl methyltransferase</fullName>
    </alternativeName>
    <alternativeName>
        <fullName evidence="7">Protein-beta-aspartate methyltransferase</fullName>
        <shortName evidence="7">PIMT</shortName>
    </alternativeName>
</protein>
<comment type="catalytic activity">
    <reaction evidence="7">
        <text>[protein]-L-isoaspartate + S-adenosyl-L-methionine = [protein]-L-isoaspartate alpha-methyl ester + S-adenosyl-L-homocysteine</text>
        <dbReference type="Rhea" id="RHEA:12705"/>
        <dbReference type="Rhea" id="RHEA-COMP:12143"/>
        <dbReference type="Rhea" id="RHEA-COMP:12144"/>
        <dbReference type="ChEBI" id="CHEBI:57856"/>
        <dbReference type="ChEBI" id="CHEBI:59789"/>
        <dbReference type="ChEBI" id="CHEBI:90596"/>
        <dbReference type="ChEBI" id="CHEBI:90598"/>
        <dbReference type="EC" id="2.1.1.77"/>
    </reaction>
</comment>
<dbReference type="EMBL" id="SJZI01000001">
    <property type="protein sequence ID" value="TCJ19612.1"/>
    <property type="molecule type" value="Genomic_DNA"/>
</dbReference>
<dbReference type="PROSITE" id="PS01279">
    <property type="entry name" value="PCMT"/>
    <property type="match status" value="1"/>
</dbReference>
<dbReference type="InterPro" id="IPR029063">
    <property type="entry name" value="SAM-dependent_MTases_sf"/>
</dbReference>
<comment type="subcellular location">
    <subcellularLocation>
        <location evidence="1 7">Cytoplasm</location>
    </subcellularLocation>
</comment>
<organism evidence="8 9">
    <name type="scientific">Flaviaesturariibacter flavus</name>
    <dbReference type="NCBI Taxonomy" id="2502780"/>
    <lineage>
        <taxon>Bacteria</taxon>
        <taxon>Pseudomonadati</taxon>
        <taxon>Bacteroidota</taxon>
        <taxon>Chitinophagia</taxon>
        <taxon>Chitinophagales</taxon>
        <taxon>Chitinophagaceae</taxon>
        <taxon>Flaviaestuariibacter</taxon>
    </lineage>
</organism>
<dbReference type="SUPFAM" id="SSF53335">
    <property type="entry name" value="S-adenosyl-L-methionine-dependent methyltransferases"/>
    <property type="match status" value="1"/>
</dbReference>
<feature type="active site" evidence="7">
    <location>
        <position position="66"/>
    </location>
</feature>
<comment type="similarity">
    <text evidence="2 7">Belongs to the methyltransferase superfamily. L-isoaspartyl/D-aspartyl protein methyltransferase family.</text>
</comment>
<dbReference type="EC" id="2.1.1.77" evidence="7"/>
<evidence type="ECO:0000256" key="1">
    <source>
        <dbReference type="ARBA" id="ARBA00004496"/>
    </source>
</evidence>
<dbReference type="Proteomes" id="UP000295334">
    <property type="component" value="Unassembled WGS sequence"/>
</dbReference>
<dbReference type="GO" id="GO:0030091">
    <property type="term" value="P:protein repair"/>
    <property type="evidence" value="ECO:0007669"/>
    <property type="project" value="UniProtKB-UniRule"/>
</dbReference>
<keyword evidence="4 7" id="KW-0489">Methyltransferase</keyword>
<dbReference type="FunFam" id="3.40.50.150:FF:000010">
    <property type="entry name" value="Protein-L-isoaspartate O-methyltransferase"/>
    <property type="match status" value="1"/>
</dbReference>
<keyword evidence="5 7" id="KW-0808">Transferase</keyword>
<accession>A0A4V2NX25</accession>
<evidence type="ECO:0000256" key="5">
    <source>
        <dbReference type="ARBA" id="ARBA00022679"/>
    </source>
</evidence>
<dbReference type="GO" id="GO:0004719">
    <property type="term" value="F:protein-L-isoaspartate (D-aspartate) O-methyltransferase activity"/>
    <property type="evidence" value="ECO:0007669"/>
    <property type="project" value="UniProtKB-UniRule"/>
</dbReference>
<sequence>MEANPSGGFGAQRAALVNALREKGIRDEQVLLAIGAVPRERFVLPENSDVAYEDIALPFVEGQTVSQPFTVAYQTELLELQPGMRVLEIGTGSGYQAAVLAQLSVSVYSIERIRALFDRLAGAGLGEFFPNVTFLYGDGNEGYPPAAPFDRILLTAAATAVPETLLRQLAPDGMLLAPIGAHGASQEMTRFEKDSRGNITEREFGSFRFVPLIRGAN</sequence>
<dbReference type="GO" id="GO:0032259">
    <property type="term" value="P:methylation"/>
    <property type="evidence" value="ECO:0007669"/>
    <property type="project" value="UniProtKB-KW"/>
</dbReference>
<dbReference type="InterPro" id="IPR000682">
    <property type="entry name" value="PCMT"/>
</dbReference>
<evidence type="ECO:0000313" key="8">
    <source>
        <dbReference type="EMBL" id="TCJ19612.1"/>
    </source>
</evidence>
<dbReference type="OrthoDB" id="9810066at2"/>
<name>A0A4V2NX25_9BACT</name>
<dbReference type="Pfam" id="PF01135">
    <property type="entry name" value="PCMT"/>
    <property type="match status" value="1"/>
</dbReference>
<gene>
    <name evidence="7" type="primary">pcm</name>
    <name evidence="8" type="ORF">EPD60_00365</name>
</gene>
<dbReference type="HAMAP" id="MF_00090">
    <property type="entry name" value="PIMT"/>
    <property type="match status" value="1"/>
</dbReference>
<comment type="caution">
    <text evidence="8">The sequence shown here is derived from an EMBL/GenBank/DDBJ whole genome shotgun (WGS) entry which is preliminary data.</text>
</comment>
<dbReference type="NCBIfam" id="NF001453">
    <property type="entry name" value="PRK00312.1"/>
    <property type="match status" value="1"/>
</dbReference>
<dbReference type="PANTHER" id="PTHR11579:SF0">
    <property type="entry name" value="PROTEIN-L-ISOASPARTATE(D-ASPARTATE) O-METHYLTRANSFERASE"/>
    <property type="match status" value="1"/>
</dbReference>